<dbReference type="EMBL" id="AP022871">
    <property type="protein sequence ID" value="BCB90573.1"/>
    <property type="molecule type" value="Genomic_DNA"/>
</dbReference>
<dbReference type="InterPro" id="IPR016181">
    <property type="entry name" value="Acyl_CoA_acyltransferase"/>
</dbReference>
<dbReference type="Proteomes" id="UP000503011">
    <property type="component" value="Chromosome"/>
</dbReference>
<keyword evidence="3" id="KW-1185">Reference proteome</keyword>
<protein>
    <recommendedName>
        <fullName evidence="1">N-acetyltransferase domain-containing protein</fullName>
    </recommendedName>
</protein>
<dbReference type="Pfam" id="PF13302">
    <property type="entry name" value="Acetyltransf_3"/>
    <property type="match status" value="1"/>
</dbReference>
<reference evidence="2 3" key="2">
    <citation type="submission" date="2020-03" db="EMBL/GenBank/DDBJ databases">
        <authorList>
            <person name="Ichikawa N."/>
            <person name="Kimura A."/>
            <person name="Kitahashi Y."/>
            <person name="Uohara A."/>
        </authorList>
    </citation>
    <scope>NUCLEOTIDE SEQUENCE [LARGE SCALE GENOMIC DNA]</scope>
    <source>
        <strain evidence="2 3">NBRC 105367</strain>
    </source>
</reference>
<dbReference type="GO" id="GO:0016747">
    <property type="term" value="F:acyltransferase activity, transferring groups other than amino-acyl groups"/>
    <property type="evidence" value="ECO:0007669"/>
    <property type="project" value="InterPro"/>
</dbReference>
<evidence type="ECO:0000259" key="1">
    <source>
        <dbReference type="Pfam" id="PF13302"/>
    </source>
</evidence>
<dbReference type="RefSeq" id="WP_197946182.1">
    <property type="nucleotide sequence ID" value="NZ_AP022871.1"/>
</dbReference>
<sequence length="70" mass="7921">MGKGYAAEAGRRLALWAFEEGSDEVFAVTRPANERAGATARRIGMQWVGETEKYYDLRLQVFRIRPGDID</sequence>
<gene>
    <name evidence="2" type="ORF">Psuf_078860</name>
</gene>
<organism evidence="2 3">
    <name type="scientific">Phytohabitans suffuscus</name>
    <dbReference type="NCBI Taxonomy" id="624315"/>
    <lineage>
        <taxon>Bacteria</taxon>
        <taxon>Bacillati</taxon>
        <taxon>Actinomycetota</taxon>
        <taxon>Actinomycetes</taxon>
        <taxon>Micromonosporales</taxon>
        <taxon>Micromonosporaceae</taxon>
    </lineage>
</organism>
<evidence type="ECO:0000313" key="3">
    <source>
        <dbReference type="Proteomes" id="UP000503011"/>
    </source>
</evidence>
<accession>A0A6F8YX47</accession>
<proteinExistence type="predicted"/>
<dbReference type="SUPFAM" id="SSF55729">
    <property type="entry name" value="Acyl-CoA N-acyltransferases (Nat)"/>
    <property type="match status" value="1"/>
</dbReference>
<dbReference type="Gene3D" id="3.40.630.30">
    <property type="match status" value="1"/>
</dbReference>
<name>A0A6F8YX47_9ACTN</name>
<reference evidence="2 3" key="1">
    <citation type="submission" date="2020-03" db="EMBL/GenBank/DDBJ databases">
        <title>Whole genome shotgun sequence of Phytohabitans suffuscus NBRC 105367.</title>
        <authorList>
            <person name="Komaki H."/>
            <person name="Tamura T."/>
        </authorList>
    </citation>
    <scope>NUCLEOTIDE SEQUENCE [LARGE SCALE GENOMIC DNA]</scope>
    <source>
        <strain evidence="2 3">NBRC 105367</strain>
    </source>
</reference>
<dbReference type="AlphaFoldDB" id="A0A6F8YX47"/>
<dbReference type="KEGG" id="psuu:Psuf_078860"/>
<dbReference type="InterPro" id="IPR000182">
    <property type="entry name" value="GNAT_dom"/>
</dbReference>
<feature type="domain" description="N-acetyltransferase" evidence="1">
    <location>
        <begin position="2"/>
        <end position="46"/>
    </location>
</feature>
<evidence type="ECO:0000313" key="2">
    <source>
        <dbReference type="EMBL" id="BCB90573.1"/>
    </source>
</evidence>